<dbReference type="Proteomes" id="UP000655208">
    <property type="component" value="Unassembled WGS sequence"/>
</dbReference>
<dbReference type="EMBL" id="BMNA01000017">
    <property type="protein sequence ID" value="GGM17190.1"/>
    <property type="molecule type" value="Genomic_DNA"/>
</dbReference>
<reference evidence="1" key="1">
    <citation type="journal article" date="2014" name="Int. J. Syst. Evol. Microbiol.">
        <title>Complete genome sequence of Corynebacterium casei LMG S-19264T (=DSM 44701T), isolated from a smear-ripened cheese.</title>
        <authorList>
            <consortium name="US DOE Joint Genome Institute (JGI-PGF)"/>
            <person name="Walter F."/>
            <person name="Albersmeier A."/>
            <person name="Kalinowski J."/>
            <person name="Ruckert C."/>
        </authorList>
    </citation>
    <scope>NUCLEOTIDE SEQUENCE</scope>
    <source>
        <strain evidence="1">CGMCC 4.7308</strain>
    </source>
</reference>
<accession>A0A917TBU1</accession>
<organism evidence="1 2">
    <name type="scientific">Nakamurella endophytica</name>
    <dbReference type="NCBI Taxonomy" id="1748367"/>
    <lineage>
        <taxon>Bacteria</taxon>
        <taxon>Bacillati</taxon>
        <taxon>Actinomycetota</taxon>
        <taxon>Actinomycetes</taxon>
        <taxon>Nakamurellales</taxon>
        <taxon>Nakamurellaceae</taxon>
        <taxon>Nakamurella</taxon>
    </lineage>
</organism>
<reference evidence="1" key="2">
    <citation type="submission" date="2020-09" db="EMBL/GenBank/DDBJ databases">
        <authorList>
            <person name="Sun Q."/>
            <person name="Zhou Y."/>
        </authorList>
    </citation>
    <scope>NUCLEOTIDE SEQUENCE</scope>
    <source>
        <strain evidence="1">CGMCC 4.7308</strain>
    </source>
</reference>
<proteinExistence type="predicted"/>
<comment type="caution">
    <text evidence="1">The sequence shown here is derived from an EMBL/GenBank/DDBJ whole genome shotgun (WGS) entry which is preliminary data.</text>
</comment>
<keyword evidence="2" id="KW-1185">Reference proteome</keyword>
<gene>
    <name evidence="1" type="ORF">GCM10011594_41570</name>
</gene>
<protein>
    <submittedName>
        <fullName evidence="1">Uncharacterized protein</fullName>
    </submittedName>
</protein>
<dbReference type="AlphaFoldDB" id="A0A917TBU1"/>
<sequence>MGAGGEVTRLRSRMSRTFATKEGLLRTEVSTLPVNYLSGKSWLPIDDSLVTNTVGALINRADDFSVVLPALAGTPAISGQGGLSVTSLLTGAALVAPKVDGQTATYAGVFPGVDEVFQVRPRVLEQTLRLASAAVPTSYPQQVTLSVGYRLGDALADGSLPILDSSGTQVAALPAPVLFDSSTDPDTNTSTVNARYQVSGVAPTYAVTTVVDR</sequence>
<name>A0A917TBU1_9ACTN</name>
<evidence type="ECO:0000313" key="2">
    <source>
        <dbReference type="Proteomes" id="UP000655208"/>
    </source>
</evidence>
<evidence type="ECO:0000313" key="1">
    <source>
        <dbReference type="EMBL" id="GGM17190.1"/>
    </source>
</evidence>